<dbReference type="EMBL" id="AQHY01000028">
    <property type="protein sequence ID" value="EOA54075.1"/>
    <property type="molecule type" value="Genomic_DNA"/>
</dbReference>
<dbReference type="STRING" id="1121098.HMPREF1534_02547"/>
<sequence>MTIDDIKKLIASDESQTLELKKTTDELKEEITRSVHSLIQKEVS</sequence>
<accession>U6RC76</accession>
<organism evidence="1 2">
    <name type="scientific">Phocaeicola massiliensis B84634 = Timone 84634 = DSM 17679 = JCM 13223</name>
    <dbReference type="NCBI Taxonomy" id="1121098"/>
    <lineage>
        <taxon>Bacteria</taxon>
        <taxon>Pseudomonadati</taxon>
        <taxon>Bacteroidota</taxon>
        <taxon>Bacteroidia</taxon>
        <taxon>Bacteroidales</taxon>
        <taxon>Bacteroidaceae</taxon>
        <taxon>Phocaeicola</taxon>
    </lineage>
</organism>
<name>U6RC76_9BACT</name>
<keyword evidence="2" id="KW-1185">Reference proteome</keyword>
<dbReference type="PATRIC" id="fig|1121098.3.peg.2583"/>
<gene>
    <name evidence="1" type="ORF">HMPREF1534_02547</name>
</gene>
<dbReference type="Proteomes" id="UP000017831">
    <property type="component" value="Unassembled WGS sequence"/>
</dbReference>
<dbReference type="HOGENOM" id="CLU_3212482_0_0_10"/>
<evidence type="ECO:0000313" key="1">
    <source>
        <dbReference type="EMBL" id="EOA54075.1"/>
    </source>
</evidence>
<comment type="caution">
    <text evidence="1">The sequence shown here is derived from an EMBL/GenBank/DDBJ whole genome shotgun (WGS) entry which is preliminary data.</text>
</comment>
<evidence type="ECO:0000313" key="2">
    <source>
        <dbReference type="Proteomes" id="UP000017831"/>
    </source>
</evidence>
<protein>
    <submittedName>
        <fullName evidence="1">Uncharacterized protein</fullName>
    </submittedName>
</protein>
<dbReference type="RefSeq" id="WP_005941693.1">
    <property type="nucleotide sequence ID" value="NZ_KB890326.1"/>
</dbReference>
<dbReference type="AlphaFoldDB" id="U6RC76"/>
<proteinExistence type="predicted"/>
<reference evidence="1 2" key="1">
    <citation type="submission" date="2013-04" db="EMBL/GenBank/DDBJ databases">
        <title>The Genome Sequence of Bacteroides massiliensis DSM 17679.</title>
        <authorList>
            <consortium name="The Broad Institute Genomics Platform"/>
            <person name="Earl A."/>
            <person name="Ward D."/>
            <person name="Feldgarden M."/>
            <person name="Gevers D."/>
            <person name="Martens E."/>
            <person name="Fenner L."/>
            <person name="Roux V."/>
            <person name="Mallet M.N."/>
            <person name="Raoult D."/>
            <person name="Walker B."/>
            <person name="Young S."/>
            <person name="Zeng Q."/>
            <person name="Gargeya S."/>
            <person name="Fitzgerald M."/>
            <person name="Haas B."/>
            <person name="Abouelleil A."/>
            <person name="Allen A.W."/>
            <person name="Alvarado L."/>
            <person name="Arachchi H.M."/>
            <person name="Berlin A.M."/>
            <person name="Chapman S.B."/>
            <person name="Gainer-Dewar J."/>
            <person name="Goldberg J."/>
            <person name="Griggs A."/>
            <person name="Gujja S."/>
            <person name="Hansen M."/>
            <person name="Howarth C."/>
            <person name="Imamovic A."/>
            <person name="Ireland A."/>
            <person name="Larimer J."/>
            <person name="McCowan C."/>
            <person name="Murphy C."/>
            <person name="Pearson M."/>
            <person name="Poon T.W."/>
            <person name="Priest M."/>
            <person name="Roberts A."/>
            <person name="Saif S."/>
            <person name="Shea T."/>
            <person name="Sisk P."/>
            <person name="Sykes S."/>
            <person name="Wortman J."/>
            <person name="Nusbaum C."/>
            <person name="Birren B."/>
        </authorList>
    </citation>
    <scope>NUCLEOTIDE SEQUENCE [LARGE SCALE GENOMIC DNA]</scope>
    <source>
        <strain evidence="2">B84634 / Timone 84634 / DSM 17679 / JCM 13223</strain>
    </source>
</reference>
<dbReference type="GeneID" id="79829350"/>